<dbReference type="InterPro" id="IPR011041">
    <property type="entry name" value="Quinoprot_gluc/sorb_DH_b-prop"/>
</dbReference>
<dbReference type="GO" id="GO:0020037">
    <property type="term" value="F:heme binding"/>
    <property type="evidence" value="ECO:0007669"/>
    <property type="project" value="InterPro"/>
</dbReference>
<dbReference type="SUPFAM" id="SSF48371">
    <property type="entry name" value="ARM repeat"/>
    <property type="match status" value="1"/>
</dbReference>
<dbReference type="SUPFAM" id="SSF50952">
    <property type="entry name" value="Soluble quinoprotein glucose dehydrogenase"/>
    <property type="match status" value="1"/>
</dbReference>
<dbReference type="InterPro" id="IPR013427">
    <property type="entry name" value="Haem-bd_dom_put"/>
</dbReference>
<dbReference type="InterPro" id="IPR009056">
    <property type="entry name" value="Cyt_c-like_dom"/>
</dbReference>
<dbReference type="Gene3D" id="2.120.10.30">
    <property type="entry name" value="TolB, C-terminal domain"/>
    <property type="match status" value="1"/>
</dbReference>
<dbReference type="AlphaFoldDB" id="A0A3B1DHZ1"/>
<dbReference type="PANTHER" id="PTHR33546:SF1">
    <property type="entry name" value="LARGE, MULTIFUNCTIONAL SECRETED PROTEIN"/>
    <property type="match status" value="1"/>
</dbReference>
<feature type="domain" description="Cytochrome c" evidence="4">
    <location>
        <begin position="1044"/>
        <end position="1177"/>
    </location>
</feature>
<dbReference type="InterPro" id="IPR011989">
    <property type="entry name" value="ARM-like"/>
</dbReference>
<dbReference type="SUPFAM" id="SSF46626">
    <property type="entry name" value="Cytochrome c"/>
    <property type="match status" value="1"/>
</dbReference>
<dbReference type="PROSITE" id="PS51007">
    <property type="entry name" value="CYTC"/>
    <property type="match status" value="1"/>
</dbReference>
<protein>
    <recommendedName>
        <fullName evidence="4">Cytochrome c domain-containing protein</fullName>
    </recommendedName>
</protein>
<dbReference type="GO" id="GO:0009055">
    <property type="term" value="F:electron transfer activity"/>
    <property type="evidence" value="ECO:0007669"/>
    <property type="project" value="InterPro"/>
</dbReference>
<dbReference type="InterPro" id="IPR055557">
    <property type="entry name" value="DUF7133"/>
</dbReference>
<dbReference type="InterPro" id="IPR013428">
    <property type="entry name" value="Membrane-bound_put_N"/>
</dbReference>
<dbReference type="Gene3D" id="2.60.120.260">
    <property type="entry name" value="Galactose-binding domain-like"/>
    <property type="match status" value="1"/>
</dbReference>
<dbReference type="Gene3D" id="1.10.760.10">
    <property type="entry name" value="Cytochrome c-like domain"/>
    <property type="match status" value="1"/>
</dbReference>
<dbReference type="SUPFAM" id="SSF49785">
    <property type="entry name" value="Galactose-binding domain-like"/>
    <property type="match status" value="1"/>
</dbReference>
<dbReference type="InterPro" id="IPR011042">
    <property type="entry name" value="6-blade_b-propeller_TolB-like"/>
</dbReference>
<dbReference type="Gene3D" id="1.25.10.10">
    <property type="entry name" value="Leucine-rich Repeat Variant"/>
    <property type="match status" value="2"/>
</dbReference>
<sequence length="1181" mass="131711">MKFSRAILSTLVIFSLFVPTLSAAKEPTLLTVPGTWESQAKGKFVKYDGYAWYRCYVKVPDKWTVYKNDPKHVGSSRDLWSQSVSLMTKNISDVHEIYVNGKKIGTVGSFPPQYKSGFNEYSRAKVPAGLLKKGHYNCIAIRVYNKKGEGGFKGKAPILMGYYTECVLAGDWEFFTGDDAQLAIASLEKKPDEATFEEFTLARSQLDRPEKLNHGKRLKPADSLSKIKVDDDLTIDQILTEPTVAQPLSISFDERGRMWVVQYRQYPYPAGMKILSRDKYYRAVYDKISPPPPNQFKGHDRITIHEDTNGDGTFDKHKTFVDGLNIVGSAIKGRGGVYVLNAPYLLFYPDKNNDDIPDGDPVVLLEGMGMEDAHSICNSLRWGPDGWLYFLQGSTISSNIKAPGAKASTALYCESKATWRYHPEQKKLELFSEGGPNAFGMDFDNQGRLICGQNIGHARAHQLVQGAYFAKGAFRFGPLSNPYAFGVLKQMKHAGTPRFNHTVIRYESDLMPKRFYGKIVSLDPLQQQSYLTEMIPDGSTFRTKDVGAPHRGNADIGHRPVELAVGPDGAIYIGDFYEEFIAHGQHYQGQIDPESGRVYRLRPKGKYHFNPFDLNKKTTAELVELLSSKSKWHRQTALRMMGDRKDKTVIPLLKKLIAENKGNLALQALWALNASGGFNETIAAKTLSHPNPFVRSWTARLLGDRNHVSDAIALQLAQLAKNEQNPEVRSQLACSAKRLSGKHCLLIVKELLTHQLDVSDPHIPLLIWWAIESKAKSNRQQVVEMFADASFRKQEIVQKHLLNKIMQRYASAAGRNDLQACALLLKQSPEAATRKLLLKGFEAAFKGRSMGKIPPALAKQLTAGGGGSLVLRLRLGNPQAIKTALVTLANKSTKAQSRIALIEVFGELKEPKAVAPFLALLSKSKENSVQKATLSALQNFKEANIASAVLKSYSQLTPEAQEVAQTLLVSRKSWALQLLHEIDKGKIDPQSIPDETARKMTIHSDKAIAALVKKHWKSLQGATNKQMQARIVQLSKALVAGKSGDVYNGRKLFLNSCAKCHRLFNDGKRIGPGLTAYKRDDSLRMLLNIVSPSAEIREGYEQYLVVDLDGKIATGFLFDQDKNVVVLRGADGQNITIKRDNIDEMIRQKKSLMPEGLLSKMTDQQIRDLFSYLKIGQPLLK</sequence>
<evidence type="ECO:0000259" key="4">
    <source>
        <dbReference type="PROSITE" id="PS51007"/>
    </source>
</evidence>
<keyword evidence="2" id="KW-0479">Metal-binding</keyword>
<dbReference type="InterPro" id="IPR016024">
    <property type="entry name" value="ARM-type_fold"/>
</dbReference>
<evidence type="ECO:0000256" key="3">
    <source>
        <dbReference type="ARBA" id="ARBA00023004"/>
    </source>
</evidence>
<evidence type="ECO:0000256" key="1">
    <source>
        <dbReference type="ARBA" id="ARBA00022617"/>
    </source>
</evidence>
<dbReference type="InterPro" id="IPR036909">
    <property type="entry name" value="Cyt_c-like_dom_sf"/>
</dbReference>
<evidence type="ECO:0000313" key="5">
    <source>
        <dbReference type="EMBL" id="VAX38531.1"/>
    </source>
</evidence>
<dbReference type="Pfam" id="PF23500">
    <property type="entry name" value="DUF7133"/>
    <property type="match status" value="1"/>
</dbReference>
<dbReference type="NCBIfam" id="TIGR02604">
    <property type="entry name" value="Piru_Ver_Nterm"/>
    <property type="match status" value="1"/>
</dbReference>
<keyword evidence="1" id="KW-0349">Heme</keyword>
<dbReference type="PANTHER" id="PTHR33546">
    <property type="entry name" value="LARGE, MULTIFUNCTIONAL SECRETED PROTEIN-RELATED"/>
    <property type="match status" value="1"/>
</dbReference>
<accession>A0A3B1DHZ1</accession>
<dbReference type="GO" id="GO:0046872">
    <property type="term" value="F:metal ion binding"/>
    <property type="evidence" value="ECO:0007669"/>
    <property type="project" value="UniProtKB-KW"/>
</dbReference>
<keyword evidence="3" id="KW-0408">Iron</keyword>
<evidence type="ECO:0000256" key="2">
    <source>
        <dbReference type="ARBA" id="ARBA00022723"/>
    </source>
</evidence>
<proteinExistence type="predicted"/>
<organism evidence="5">
    <name type="scientific">hydrothermal vent metagenome</name>
    <dbReference type="NCBI Taxonomy" id="652676"/>
    <lineage>
        <taxon>unclassified sequences</taxon>
        <taxon>metagenomes</taxon>
        <taxon>ecological metagenomes</taxon>
    </lineage>
</organism>
<gene>
    <name evidence="5" type="ORF">MNBD_PLANCTO02-2731</name>
</gene>
<name>A0A3B1DHZ1_9ZZZZ</name>
<dbReference type="NCBIfam" id="TIGR02603">
    <property type="entry name" value="CxxCH_TIGR02603"/>
    <property type="match status" value="1"/>
</dbReference>
<dbReference type="Pfam" id="PF00034">
    <property type="entry name" value="Cytochrom_C"/>
    <property type="match status" value="1"/>
</dbReference>
<dbReference type="InterPro" id="IPR008979">
    <property type="entry name" value="Galactose-bd-like_sf"/>
</dbReference>
<dbReference type="EMBL" id="UOGL01000217">
    <property type="protein sequence ID" value="VAX38531.1"/>
    <property type="molecule type" value="Genomic_DNA"/>
</dbReference>
<reference evidence="5" key="1">
    <citation type="submission" date="2018-06" db="EMBL/GenBank/DDBJ databases">
        <authorList>
            <person name="Zhirakovskaya E."/>
        </authorList>
    </citation>
    <scope>NUCLEOTIDE SEQUENCE</scope>
</reference>